<sequence>MPDARRVTLTVEMQGMRTGGALEKARGGPAGSAPRQNGRSRALCFLVIASCAKPDCAHDAPDWDTAFEGA</sequence>
<dbReference type="Proteomes" id="UP000033874">
    <property type="component" value="Unassembled WGS sequence"/>
</dbReference>
<protein>
    <submittedName>
        <fullName evidence="1">Uncharacterized protein</fullName>
    </submittedName>
</protein>
<dbReference type="AlphaFoldDB" id="A0A0M3ASR3"/>
<evidence type="ECO:0000313" key="1">
    <source>
        <dbReference type="EMBL" id="KKW91981.1"/>
    </source>
</evidence>
<gene>
    <name evidence="1" type="ORF">YP76_12940</name>
</gene>
<accession>A0A0M3ASR3</accession>
<dbReference type="EMBL" id="LBIC01000005">
    <property type="protein sequence ID" value="KKW91981.1"/>
    <property type="molecule type" value="Genomic_DNA"/>
</dbReference>
<proteinExistence type="predicted"/>
<organism evidence="1 2">
    <name type="scientific">Sphingobium chungbukense</name>
    <dbReference type="NCBI Taxonomy" id="56193"/>
    <lineage>
        <taxon>Bacteria</taxon>
        <taxon>Pseudomonadati</taxon>
        <taxon>Pseudomonadota</taxon>
        <taxon>Alphaproteobacteria</taxon>
        <taxon>Sphingomonadales</taxon>
        <taxon>Sphingomonadaceae</taxon>
        <taxon>Sphingobium</taxon>
    </lineage>
</organism>
<comment type="caution">
    <text evidence="1">The sequence shown here is derived from an EMBL/GenBank/DDBJ whole genome shotgun (WGS) entry which is preliminary data.</text>
</comment>
<name>A0A0M3ASR3_9SPHN</name>
<reference evidence="1 2" key="1">
    <citation type="submission" date="2015-04" db="EMBL/GenBank/DDBJ databases">
        <title>Genome sequence of aromatic hydrocarbons-degrading Sphingobium chungbukense DJ77.</title>
        <authorList>
            <person name="Kim Y.-C."/>
            <person name="Chae J.-C."/>
        </authorList>
    </citation>
    <scope>NUCLEOTIDE SEQUENCE [LARGE SCALE GENOMIC DNA]</scope>
    <source>
        <strain evidence="1 2">DJ77</strain>
    </source>
</reference>
<keyword evidence="2" id="KW-1185">Reference proteome</keyword>
<dbReference type="PATRIC" id="fig|56193.3.peg.2694"/>
<evidence type="ECO:0000313" key="2">
    <source>
        <dbReference type="Proteomes" id="UP000033874"/>
    </source>
</evidence>